<dbReference type="Proteomes" id="UP000254889">
    <property type="component" value="Chromosome"/>
</dbReference>
<keyword evidence="6 7" id="KW-0472">Membrane</keyword>
<dbReference type="PANTHER" id="PTHR23517">
    <property type="entry name" value="RESISTANCE PROTEIN MDTM, PUTATIVE-RELATED-RELATED"/>
    <property type="match status" value="1"/>
</dbReference>
<dbReference type="SUPFAM" id="SSF103473">
    <property type="entry name" value="MFS general substrate transporter"/>
    <property type="match status" value="1"/>
</dbReference>
<feature type="transmembrane region" description="Helical" evidence="7">
    <location>
        <begin position="338"/>
        <end position="360"/>
    </location>
</feature>
<dbReference type="EMBL" id="CP031417">
    <property type="protein sequence ID" value="AXK79995.1"/>
    <property type="molecule type" value="Genomic_DNA"/>
</dbReference>
<keyword evidence="4 7" id="KW-0812">Transmembrane</keyword>
<evidence type="ECO:0000256" key="3">
    <source>
        <dbReference type="ARBA" id="ARBA00022475"/>
    </source>
</evidence>
<feature type="transmembrane region" description="Helical" evidence="7">
    <location>
        <begin position="366"/>
        <end position="387"/>
    </location>
</feature>
<evidence type="ECO:0000256" key="6">
    <source>
        <dbReference type="ARBA" id="ARBA00023136"/>
    </source>
</evidence>
<feature type="transmembrane region" description="Helical" evidence="7">
    <location>
        <begin position="302"/>
        <end position="326"/>
    </location>
</feature>
<dbReference type="GO" id="GO:0022857">
    <property type="term" value="F:transmembrane transporter activity"/>
    <property type="evidence" value="ECO:0007669"/>
    <property type="project" value="InterPro"/>
</dbReference>
<evidence type="ECO:0000313" key="10">
    <source>
        <dbReference type="Proteomes" id="UP000254889"/>
    </source>
</evidence>
<evidence type="ECO:0000256" key="2">
    <source>
        <dbReference type="ARBA" id="ARBA00022448"/>
    </source>
</evidence>
<feature type="transmembrane region" description="Helical" evidence="7">
    <location>
        <begin position="136"/>
        <end position="156"/>
    </location>
</feature>
<dbReference type="PROSITE" id="PS50850">
    <property type="entry name" value="MFS"/>
    <property type="match status" value="1"/>
</dbReference>
<feature type="transmembrane region" description="Helical" evidence="7">
    <location>
        <begin position="45"/>
        <end position="64"/>
    </location>
</feature>
<gene>
    <name evidence="9" type="ORF">DW352_05350</name>
</gene>
<evidence type="ECO:0000256" key="1">
    <source>
        <dbReference type="ARBA" id="ARBA00004651"/>
    </source>
</evidence>
<dbReference type="InterPro" id="IPR036259">
    <property type="entry name" value="MFS_trans_sf"/>
</dbReference>
<evidence type="ECO:0000259" key="8">
    <source>
        <dbReference type="PROSITE" id="PS50850"/>
    </source>
</evidence>
<dbReference type="RefSeq" id="WP_115689218.1">
    <property type="nucleotide sequence ID" value="NZ_CP031417.1"/>
</dbReference>
<dbReference type="KEGG" id="ptaw:DW352_05350"/>
<protein>
    <submittedName>
        <fullName evidence="9">MFS transporter</fullName>
    </submittedName>
</protein>
<feature type="transmembrane region" description="Helical" evidence="7">
    <location>
        <begin position="245"/>
        <end position="265"/>
    </location>
</feature>
<dbReference type="GO" id="GO:0005886">
    <property type="term" value="C:plasma membrane"/>
    <property type="evidence" value="ECO:0007669"/>
    <property type="project" value="UniProtKB-SubCell"/>
</dbReference>
<name>A0A345ZSU8_9HYPH</name>
<evidence type="ECO:0000256" key="7">
    <source>
        <dbReference type="SAM" id="Phobius"/>
    </source>
</evidence>
<feature type="transmembrane region" description="Helical" evidence="7">
    <location>
        <begin position="168"/>
        <end position="193"/>
    </location>
</feature>
<comment type="subcellular location">
    <subcellularLocation>
        <location evidence="1">Cell membrane</location>
        <topology evidence="1">Multi-pass membrane protein</topology>
    </subcellularLocation>
</comment>
<keyword evidence="5 7" id="KW-1133">Transmembrane helix</keyword>
<dbReference type="OrthoDB" id="9810492at2"/>
<dbReference type="AlphaFoldDB" id="A0A345ZSU8"/>
<dbReference type="InterPro" id="IPR050171">
    <property type="entry name" value="MFS_Transporters"/>
</dbReference>
<feature type="transmembrane region" description="Helical" evidence="7">
    <location>
        <begin position="76"/>
        <end position="95"/>
    </location>
</feature>
<keyword evidence="2" id="KW-0813">Transport</keyword>
<keyword evidence="3" id="KW-1003">Cell membrane</keyword>
<feature type="domain" description="Major facilitator superfamily (MFS) profile" evidence="8">
    <location>
        <begin position="11"/>
        <end position="396"/>
    </location>
</feature>
<feature type="transmembrane region" description="Helical" evidence="7">
    <location>
        <begin position="277"/>
        <end position="296"/>
    </location>
</feature>
<feature type="transmembrane region" description="Helical" evidence="7">
    <location>
        <begin position="107"/>
        <end position="124"/>
    </location>
</feature>
<organism evidence="9 10">
    <name type="scientific">Pseudolabrys taiwanensis</name>
    <dbReference type="NCBI Taxonomy" id="331696"/>
    <lineage>
        <taxon>Bacteria</taxon>
        <taxon>Pseudomonadati</taxon>
        <taxon>Pseudomonadota</taxon>
        <taxon>Alphaproteobacteria</taxon>
        <taxon>Hyphomicrobiales</taxon>
        <taxon>Xanthobacteraceae</taxon>
        <taxon>Pseudolabrys</taxon>
    </lineage>
</organism>
<dbReference type="Pfam" id="PF07690">
    <property type="entry name" value="MFS_1"/>
    <property type="match status" value="1"/>
</dbReference>
<evidence type="ECO:0000256" key="5">
    <source>
        <dbReference type="ARBA" id="ARBA00022989"/>
    </source>
</evidence>
<evidence type="ECO:0000256" key="4">
    <source>
        <dbReference type="ARBA" id="ARBA00022692"/>
    </source>
</evidence>
<feature type="transmembrane region" description="Helical" evidence="7">
    <location>
        <begin position="214"/>
        <end position="239"/>
    </location>
</feature>
<reference evidence="9 10" key="1">
    <citation type="submission" date="2018-07" db="EMBL/GenBank/DDBJ databases">
        <authorList>
            <person name="Quirk P.G."/>
            <person name="Krulwich T.A."/>
        </authorList>
    </citation>
    <scope>NUCLEOTIDE SEQUENCE [LARGE SCALE GENOMIC DNA]</scope>
    <source>
        <strain evidence="9 10">CC-BB4</strain>
    </source>
</reference>
<accession>A0A345ZSU8</accession>
<dbReference type="Gene3D" id="1.20.1250.20">
    <property type="entry name" value="MFS general substrate transporter like domains"/>
    <property type="match status" value="1"/>
</dbReference>
<dbReference type="InterPro" id="IPR011701">
    <property type="entry name" value="MFS"/>
</dbReference>
<evidence type="ECO:0000313" key="9">
    <source>
        <dbReference type="EMBL" id="AXK79995.1"/>
    </source>
</evidence>
<dbReference type="PANTHER" id="PTHR23517:SF13">
    <property type="entry name" value="MAJOR FACILITATOR SUPERFAMILY MFS_1"/>
    <property type="match status" value="1"/>
</dbReference>
<dbReference type="InterPro" id="IPR020846">
    <property type="entry name" value="MFS_dom"/>
</dbReference>
<keyword evidence="10" id="KW-1185">Reference proteome</keyword>
<proteinExistence type="predicted"/>
<sequence length="401" mass="41019">MANTRTASWLPFIIVALSLAAGAMGTGLASPLYPLYEQAWRIPHSTTTVIFVVYMVGVLAAFLCLGRLSNHIGPVIVLRAALVIVLLGLGASAVADGVATLSVGRTLIGIASGMITTAGTTGLLQIEPGGPRRAPLVASMTTMAGFGAGPLVAGLVAQFAPAPLVTPYLVVIVAIAIILVGLCFVRTALPVRVGARLSLLPKLGFPHAGARPGFLVASFSTFSAFALFSLLAALAPSFLGALLPWHGPAVSGTAIGAVLLCSALVQLPARRLPPRRCLPIALCVMTAGVLLLAAAMETGGPVLFIVAIVTIGVGHGLIFMSGLVVINTVARQEHHAGILATFLSIAYLGTIAPILGVGYLADHVGLASAVVVFCLAFAAFCLLLFAFARTALDPERLAQTE</sequence>